<gene>
    <name evidence="10" type="ORF">HJG59_005614</name>
</gene>
<dbReference type="AlphaFoldDB" id="A0A7J8HH15"/>
<dbReference type="FunCoup" id="A0A7J8HH15">
    <property type="interactions" value="88"/>
</dbReference>
<evidence type="ECO:0000256" key="2">
    <source>
        <dbReference type="ARBA" id="ARBA00008369"/>
    </source>
</evidence>
<keyword evidence="11" id="KW-1185">Reference proteome</keyword>
<dbReference type="Pfam" id="PF00123">
    <property type="entry name" value="Hormone_2"/>
    <property type="match status" value="1"/>
</dbReference>
<protein>
    <recommendedName>
        <fullName evidence="5">Somatoliberin</fullName>
    </recommendedName>
    <alternativeName>
        <fullName evidence="7">Growth hormone-releasing factor</fullName>
    </alternativeName>
    <alternativeName>
        <fullName evidence="6">Growth hormone-releasing hormone</fullName>
    </alternativeName>
</protein>
<keyword evidence="8" id="KW-0732">Signal</keyword>
<dbReference type="PANTHER" id="PTHR11213">
    <property type="entry name" value="GLUCAGON-FAMILY NEUROPEPTIDE"/>
    <property type="match status" value="1"/>
</dbReference>
<evidence type="ECO:0000259" key="9">
    <source>
        <dbReference type="PROSITE" id="PS00260"/>
    </source>
</evidence>
<dbReference type="PROSITE" id="PS00260">
    <property type="entry name" value="GLUCAGON"/>
    <property type="match status" value="1"/>
</dbReference>
<proteinExistence type="inferred from homology"/>
<evidence type="ECO:0000256" key="1">
    <source>
        <dbReference type="ARBA" id="ARBA00004613"/>
    </source>
</evidence>
<dbReference type="InParanoid" id="A0A7J8HH15"/>
<feature type="chain" id="PRO_5029569524" description="Somatoliberin" evidence="8">
    <location>
        <begin position="23"/>
        <end position="113"/>
    </location>
</feature>
<dbReference type="InterPro" id="IPR046963">
    <property type="entry name" value="VIP/GHRH-like"/>
</dbReference>
<comment type="subcellular location">
    <subcellularLocation>
        <location evidence="1">Secreted</location>
    </subcellularLocation>
</comment>
<accession>A0A7J8HH15</accession>
<evidence type="ECO:0000256" key="4">
    <source>
        <dbReference type="ARBA" id="ARBA00037623"/>
    </source>
</evidence>
<evidence type="ECO:0000256" key="8">
    <source>
        <dbReference type="SAM" id="SignalP"/>
    </source>
</evidence>
<evidence type="ECO:0000256" key="3">
    <source>
        <dbReference type="ARBA" id="ARBA00022525"/>
    </source>
</evidence>
<dbReference type="GO" id="GO:0051428">
    <property type="term" value="F:peptide hormone receptor binding"/>
    <property type="evidence" value="ECO:0007669"/>
    <property type="project" value="TreeGrafter"/>
</dbReference>
<feature type="signal peptide" evidence="8">
    <location>
        <begin position="1"/>
        <end position="22"/>
    </location>
</feature>
<evidence type="ECO:0000256" key="7">
    <source>
        <dbReference type="ARBA" id="ARBA00042164"/>
    </source>
</evidence>
<dbReference type="GO" id="GO:0031770">
    <property type="term" value="F:growth hormone-releasing hormone receptor binding"/>
    <property type="evidence" value="ECO:0007669"/>
    <property type="project" value="TreeGrafter"/>
</dbReference>
<dbReference type="GO" id="GO:0032880">
    <property type="term" value="P:regulation of protein localization"/>
    <property type="evidence" value="ECO:0007669"/>
    <property type="project" value="TreeGrafter"/>
</dbReference>
<dbReference type="PANTHER" id="PTHR11213:SF6">
    <property type="entry name" value="SOMATOLIBERIN"/>
    <property type="match status" value="1"/>
</dbReference>
<dbReference type="GO" id="GO:0005184">
    <property type="term" value="F:neuropeptide hormone activity"/>
    <property type="evidence" value="ECO:0007669"/>
    <property type="project" value="InterPro"/>
</dbReference>
<comment type="caution">
    <text evidence="10">The sequence shown here is derived from an EMBL/GenBank/DDBJ whole genome shotgun (WGS) entry which is preliminary data.</text>
</comment>
<feature type="domain" description="Glucagon / GIP / secretin / VIP family" evidence="9">
    <location>
        <begin position="31"/>
        <end position="53"/>
    </location>
</feature>
<dbReference type="EMBL" id="JACASF010000006">
    <property type="protein sequence ID" value="KAF6471331.1"/>
    <property type="molecule type" value="Genomic_DNA"/>
</dbReference>
<dbReference type="Proteomes" id="UP000550707">
    <property type="component" value="Unassembled WGS sequence"/>
</dbReference>
<dbReference type="GO" id="GO:0043195">
    <property type="term" value="C:terminal bouton"/>
    <property type="evidence" value="ECO:0007669"/>
    <property type="project" value="TreeGrafter"/>
</dbReference>
<dbReference type="GO" id="GO:0007189">
    <property type="term" value="P:adenylate cyclase-activating G protein-coupled receptor signaling pathway"/>
    <property type="evidence" value="ECO:0007669"/>
    <property type="project" value="TreeGrafter"/>
</dbReference>
<keyword evidence="3" id="KW-0964">Secreted</keyword>
<dbReference type="GO" id="GO:0043204">
    <property type="term" value="C:perikaryon"/>
    <property type="evidence" value="ECO:0007669"/>
    <property type="project" value="TreeGrafter"/>
</dbReference>
<dbReference type="GO" id="GO:0016608">
    <property type="term" value="F:growth hormone-releasing hormone activity"/>
    <property type="evidence" value="ECO:0007669"/>
    <property type="project" value="TreeGrafter"/>
</dbReference>
<comment type="function">
    <text evidence="4">GRF is released by the hypothalamus and acts on the adenohypophyse to stimulate the secretion of growth hormone.</text>
</comment>
<comment type="similarity">
    <text evidence="2">Belongs to the glucagon family.</text>
</comment>
<dbReference type="GO" id="GO:0030252">
    <property type="term" value="P:growth hormone secretion"/>
    <property type="evidence" value="ECO:0007669"/>
    <property type="project" value="TreeGrafter"/>
</dbReference>
<name>A0A7J8HH15_MOLMO</name>
<dbReference type="GO" id="GO:0005615">
    <property type="term" value="C:extracellular space"/>
    <property type="evidence" value="ECO:0007669"/>
    <property type="project" value="TreeGrafter"/>
</dbReference>
<evidence type="ECO:0000256" key="5">
    <source>
        <dbReference type="ARBA" id="ARBA00040782"/>
    </source>
</evidence>
<dbReference type="InterPro" id="IPR000532">
    <property type="entry name" value="Glucagon_GIP_secretin_VIP"/>
</dbReference>
<sequence length="113" mass="13337">MLLWVFFLLVLTLSSGPHFSSPSPTLRVPRYADAIFTNSYRKVWGQLSARKLLQDIMSRQQANKWYWRASWWPCRRNTGIPKDEDSAYVLCCLQPKHNCIQLILFNFDLLFPL</sequence>
<reference evidence="10 11" key="1">
    <citation type="journal article" date="2020" name="Nature">
        <title>Six reference-quality genomes reveal evolution of bat adaptations.</title>
        <authorList>
            <person name="Jebb D."/>
            <person name="Huang Z."/>
            <person name="Pippel M."/>
            <person name="Hughes G.M."/>
            <person name="Lavrichenko K."/>
            <person name="Devanna P."/>
            <person name="Winkler S."/>
            <person name="Jermiin L.S."/>
            <person name="Skirmuntt E.C."/>
            <person name="Katzourakis A."/>
            <person name="Burkitt-Gray L."/>
            <person name="Ray D.A."/>
            <person name="Sullivan K.A.M."/>
            <person name="Roscito J.G."/>
            <person name="Kirilenko B.M."/>
            <person name="Davalos L.M."/>
            <person name="Corthals A.P."/>
            <person name="Power M.L."/>
            <person name="Jones G."/>
            <person name="Ransome R.D."/>
            <person name="Dechmann D.K.N."/>
            <person name="Locatelli A.G."/>
            <person name="Puechmaille S.J."/>
            <person name="Fedrigo O."/>
            <person name="Jarvis E.D."/>
            <person name="Hiller M."/>
            <person name="Vernes S.C."/>
            <person name="Myers E.W."/>
            <person name="Teeling E.C."/>
        </authorList>
    </citation>
    <scope>NUCLEOTIDE SEQUENCE [LARGE SCALE GENOMIC DNA]</scope>
    <source>
        <strain evidence="10">MMolMol1</strain>
        <tissue evidence="10">Muscle</tissue>
    </source>
</reference>
<evidence type="ECO:0000256" key="6">
    <source>
        <dbReference type="ARBA" id="ARBA00041953"/>
    </source>
</evidence>
<evidence type="ECO:0000313" key="11">
    <source>
        <dbReference type="Proteomes" id="UP000550707"/>
    </source>
</evidence>
<dbReference type="SMART" id="SM00070">
    <property type="entry name" value="GLUCA"/>
    <property type="match status" value="1"/>
</dbReference>
<organism evidence="10 11">
    <name type="scientific">Molossus molossus</name>
    <name type="common">Pallas' mastiff bat</name>
    <name type="synonym">Vespertilio molossus</name>
    <dbReference type="NCBI Taxonomy" id="27622"/>
    <lineage>
        <taxon>Eukaryota</taxon>
        <taxon>Metazoa</taxon>
        <taxon>Chordata</taxon>
        <taxon>Craniata</taxon>
        <taxon>Vertebrata</taxon>
        <taxon>Euteleostomi</taxon>
        <taxon>Mammalia</taxon>
        <taxon>Eutheria</taxon>
        <taxon>Laurasiatheria</taxon>
        <taxon>Chiroptera</taxon>
        <taxon>Yangochiroptera</taxon>
        <taxon>Molossidae</taxon>
        <taxon>Molossus</taxon>
    </lineage>
</organism>
<evidence type="ECO:0000313" key="10">
    <source>
        <dbReference type="EMBL" id="KAF6471331.1"/>
    </source>
</evidence>